<dbReference type="InterPro" id="IPR050198">
    <property type="entry name" value="Non-receptor_tyrosine_kinases"/>
</dbReference>
<reference evidence="15 16" key="1">
    <citation type="submission" date="2024-02" db="EMBL/GenBank/DDBJ databases">
        <title>A chromosome-level genome assembly of Drosophila madeirensis, a fruit fly species endemic to Madeira island.</title>
        <authorList>
            <person name="Tomihara K."/>
            <person name="Llopart A."/>
            <person name="Yamamoto D."/>
        </authorList>
    </citation>
    <scope>NUCLEOTIDE SEQUENCE [LARGE SCALE GENOMIC DNA]</scope>
    <source>
        <strain evidence="15 16">RF1</strain>
    </source>
</reference>
<dbReference type="Gene3D" id="1.25.40.20">
    <property type="entry name" value="Ankyrin repeat-containing domain"/>
    <property type="match status" value="1"/>
</dbReference>
<evidence type="ECO:0000256" key="9">
    <source>
        <dbReference type="PROSITE-ProRule" id="PRU00191"/>
    </source>
</evidence>
<dbReference type="GO" id="GO:0004715">
    <property type="term" value="F:non-membrane spanning protein tyrosine kinase activity"/>
    <property type="evidence" value="ECO:0007669"/>
    <property type="project" value="UniProtKB-EC"/>
</dbReference>
<feature type="domain" description="SH2" evidence="13">
    <location>
        <begin position="9"/>
        <end position="104"/>
    </location>
</feature>
<dbReference type="GO" id="GO:0007165">
    <property type="term" value="P:signal transduction"/>
    <property type="evidence" value="ECO:0007669"/>
    <property type="project" value="UniProtKB-ARBA"/>
</dbReference>
<keyword evidence="4 11" id="KW-0418">Kinase</keyword>
<dbReference type="PANTHER" id="PTHR24418">
    <property type="entry name" value="TYROSINE-PROTEIN KINASE"/>
    <property type="match status" value="1"/>
</dbReference>
<dbReference type="SMART" id="SM00248">
    <property type="entry name" value="ANK"/>
    <property type="match status" value="4"/>
</dbReference>
<dbReference type="GO" id="GO:0071944">
    <property type="term" value="C:cell periphery"/>
    <property type="evidence" value="ECO:0007669"/>
    <property type="project" value="UniProtKB-ARBA"/>
</dbReference>
<dbReference type="PRINTS" id="PR00109">
    <property type="entry name" value="TYRKINASE"/>
</dbReference>
<evidence type="ECO:0000256" key="3">
    <source>
        <dbReference type="ARBA" id="ARBA00022741"/>
    </source>
</evidence>
<dbReference type="InterPro" id="IPR002110">
    <property type="entry name" value="Ankyrin_rpt"/>
</dbReference>
<dbReference type="InterPro" id="IPR001245">
    <property type="entry name" value="Ser-Thr/Tyr_kinase_cat_dom"/>
</dbReference>
<keyword evidence="3 10" id="KW-0547">Nucleotide-binding</keyword>
<dbReference type="Proteomes" id="UP001500889">
    <property type="component" value="Chromosome E"/>
</dbReference>
<feature type="region of interest" description="Disordered" evidence="12">
    <location>
        <begin position="473"/>
        <end position="509"/>
    </location>
</feature>
<evidence type="ECO:0000256" key="4">
    <source>
        <dbReference type="ARBA" id="ARBA00022777"/>
    </source>
</evidence>
<accession>A0AAU9G965</accession>
<dbReference type="PROSITE" id="PS00107">
    <property type="entry name" value="PROTEIN_KINASE_ATP"/>
    <property type="match status" value="1"/>
</dbReference>
<keyword evidence="6 11" id="KW-0829">Tyrosine-protein kinase</keyword>
<evidence type="ECO:0000256" key="5">
    <source>
        <dbReference type="ARBA" id="ARBA00022840"/>
    </source>
</evidence>
<feature type="binding site" evidence="10">
    <location>
        <position position="703"/>
    </location>
    <ligand>
        <name>ATP</name>
        <dbReference type="ChEBI" id="CHEBI:30616"/>
    </ligand>
</feature>
<dbReference type="PROSITE" id="PS50088">
    <property type="entry name" value="ANK_REPEAT"/>
    <property type="match status" value="3"/>
</dbReference>
<dbReference type="PROSITE" id="PS00109">
    <property type="entry name" value="PROTEIN_KINASE_TYR"/>
    <property type="match status" value="1"/>
</dbReference>
<feature type="domain" description="Protein kinase" evidence="14">
    <location>
        <begin position="665"/>
        <end position="926"/>
    </location>
</feature>
<dbReference type="GO" id="GO:0005524">
    <property type="term" value="F:ATP binding"/>
    <property type="evidence" value="ECO:0007669"/>
    <property type="project" value="UniProtKB-UniRule"/>
</dbReference>
<evidence type="ECO:0000256" key="11">
    <source>
        <dbReference type="RuleBase" id="RU362096"/>
    </source>
</evidence>
<dbReference type="EMBL" id="AP029267">
    <property type="protein sequence ID" value="BFG04694.1"/>
    <property type="molecule type" value="Genomic_DNA"/>
</dbReference>
<keyword evidence="9" id="KW-0727">SH2 domain</keyword>
<dbReference type="Pfam" id="PF00023">
    <property type="entry name" value="Ank"/>
    <property type="match status" value="1"/>
</dbReference>
<evidence type="ECO:0000256" key="7">
    <source>
        <dbReference type="ARBA" id="ARBA00051245"/>
    </source>
</evidence>
<organism evidence="15 16">
    <name type="scientific">Drosophila madeirensis</name>
    <name type="common">Fruit fly</name>
    <dbReference type="NCBI Taxonomy" id="30013"/>
    <lineage>
        <taxon>Eukaryota</taxon>
        <taxon>Metazoa</taxon>
        <taxon>Ecdysozoa</taxon>
        <taxon>Arthropoda</taxon>
        <taxon>Hexapoda</taxon>
        <taxon>Insecta</taxon>
        <taxon>Pterygota</taxon>
        <taxon>Neoptera</taxon>
        <taxon>Endopterygota</taxon>
        <taxon>Diptera</taxon>
        <taxon>Brachycera</taxon>
        <taxon>Muscomorpha</taxon>
        <taxon>Ephydroidea</taxon>
        <taxon>Drosophilidae</taxon>
        <taxon>Drosophila</taxon>
        <taxon>Sophophora</taxon>
    </lineage>
</organism>
<proteinExistence type="inferred from homology"/>
<evidence type="ECO:0000256" key="6">
    <source>
        <dbReference type="ARBA" id="ARBA00023137"/>
    </source>
</evidence>
<protein>
    <recommendedName>
        <fullName evidence="11">Tyrosine-protein kinase</fullName>
        <ecNumber evidence="11">2.7.10.2</ecNumber>
    </recommendedName>
</protein>
<dbReference type="Gene3D" id="1.10.510.10">
    <property type="entry name" value="Transferase(Phosphotransferase) domain 1"/>
    <property type="match status" value="1"/>
</dbReference>
<dbReference type="PROSITE" id="PS50297">
    <property type="entry name" value="ANK_REP_REGION"/>
    <property type="match status" value="2"/>
</dbReference>
<dbReference type="InterPro" id="IPR000719">
    <property type="entry name" value="Prot_kinase_dom"/>
</dbReference>
<feature type="domain" description="SH2" evidence="13">
    <location>
        <begin position="286"/>
        <end position="401"/>
    </location>
</feature>
<dbReference type="InterPro" id="IPR036770">
    <property type="entry name" value="Ankyrin_rpt-contain_sf"/>
</dbReference>
<dbReference type="InterPro" id="IPR020635">
    <property type="entry name" value="Tyr_kinase_cat_dom"/>
</dbReference>
<dbReference type="InterPro" id="IPR008266">
    <property type="entry name" value="Tyr_kinase_AS"/>
</dbReference>
<dbReference type="Pfam" id="PF07714">
    <property type="entry name" value="PK_Tyr_Ser-Thr"/>
    <property type="match status" value="1"/>
</dbReference>
<dbReference type="InterPro" id="IPR011009">
    <property type="entry name" value="Kinase-like_dom_sf"/>
</dbReference>
<feature type="repeat" description="ANK" evidence="8">
    <location>
        <begin position="218"/>
        <end position="250"/>
    </location>
</feature>
<dbReference type="GO" id="GO:0002009">
    <property type="term" value="P:morphogenesis of an epithelium"/>
    <property type="evidence" value="ECO:0007669"/>
    <property type="project" value="UniProtKB-ARBA"/>
</dbReference>
<feature type="repeat" description="ANK" evidence="8">
    <location>
        <begin position="184"/>
        <end position="216"/>
    </location>
</feature>
<dbReference type="InterPro" id="IPR036860">
    <property type="entry name" value="SH2_dom_sf"/>
</dbReference>
<gene>
    <name evidence="15" type="ORF">DMAD_03594</name>
</gene>
<dbReference type="CDD" id="cd10347">
    <property type="entry name" value="SH2_Nterm_shark_like"/>
    <property type="match status" value="1"/>
</dbReference>
<dbReference type="Gene3D" id="3.30.200.20">
    <property type="entry name" value="Phosphorylase Kinase, domain 1"/>
    <property type="match status" value="1"/>
</dbReference>
<dbReference type="AlphaFoldDB" id="A0AAU9G965"/>
<evidence type="ECO:0000256" key="1">
    <source>
        <dbReference type="ARBA" id="ARBA00022553"/>
    </source>
</evidence>
<dbReference type="FunFam" id="1.10.510.10:FF:000027">
    <property type="entry name" value="Receptor protein-tyrosine kinase"/>
    <property type="match status" value="1"/>
</dbReference>
<evidence type="ECO:0000313" key="15">
    <source>
        <dbReference type="EMBL" id="BFG04694.1"/>
    </source>
</evidence>
<dbReference type="FunFam" id="3.30.505.10:FF:000102">
    <property type="entry name" value="Tyrosine-protein kinase"/>
    <property type="match status" value="1"/>
</dbReference>
<dbReference type="SUPFAM" id="SSF56112">
    <property type="entry name" value="Protein kinase-like (PK-like)"/>
    <property type="match status" value="1"/>
</dbReference>
<feature type="region of interest" description="Disordered" evidence="12">
    <location>
        <begin position="421"/>
        <end position="442"/>
    </location>
</feature>
<evidence type="ECO:0000256" key="10">
    <source>
        <dbReference type="PROSITE-ProRule" id="PRU10141"/>
    </source>
</evidence>
<comment type="similarity">
    <text evidence="11">Belongs to the protein kinase superfamily. Tyr protein kinase family.</text>
</comment>
<keyword evidence="2 11" id="KW-0808">Transferase</keyword>
<name>A0AAU9G965_DROMD</name>
<dbReference type="Pfam" id="PF00017">
    <property type="entry name" value="SH2"/>
    <property type="match status" value="2"/>
</dbReference>
<dbReference type="SMART" id="SM00219">
    <property type="entry name" value="TyrKc"/>
    <property type="match status" value="1"/>
</dbReference>
<sequence length="944" mass="105523">MSRDDHMKWFHANLSREAADDLLRQGYEDGTFLVRESSTAAGDFVLSILCQEEVCHYQVRRHGEDAFFSIDDEMQTKILHGLDTLVDYYQQGANGLPTKLTVPLIRDPPPHNTRSHGVTNLLHRATSKNESKVVFELLKCGYRNFDAKNQHGQTALHLAALHCDEEILKLLLDAKVQVNSSDSFGCQPLHYAARSKPASFIRTLIAAQANVQGRNIENGFVPLHEAAKHGNLEAVQELLLAEAPLLPRTSSGEFPFDLAKEAGRTSVEQFLLNYKLPPASTTREQWYHGTQTRDEAVSMLTQYAKELLAKQPGVDTSGCFLVRYSESPAASGLVLTLLSDQVVKNFRISQAPLYSNGVKVHPDGSKFMFIDDGPYWPSLEHLIANFMRFSYGLPVSLKYAVPPKPKPEVPSFATIPRSTVKHRTTPPVTPPTPVPHPHHAHPHVPALTIAKKKQKENSSSMFNTLRLTSPKKALFDMNSLRKSKSKSKRSESESSVSGSLAKSEREQELQAAAPMLKSLSFSTEFSNFNVDAASPGAAAAAAEGELYNVPRNNTPIEIDLPPIAQKTEAEVEYFTKSDVAIERERAGQWNATGYQQTVDVLWLLDQPVKTLPPAATRLNSFISTASTESEMAGYLHRKCSETPTTPTSAALEAAKLRFFIDQENLLLDNEIGHGEFGSVHRGWLLKKSREGSDETSRQEVAIKMLCDEHSNKQEFLREASVMMRLEHKCIVRLIGISKGDMLMMVQELAPLGSMLQYILDHSAEITANTELKLWASQIACGMHYLESQHFVHRDLAARNILLTARHQAKISDFGMSRSLRPGSTEYQFTQGGRWPIRWYAPESFNLGVFSHASDVWSFGVTIWEMFSLGAPPYGEISNVDAIKLVDSGERLPQPDLCPAYIYAAMLSCWKEHPKDRPTFAYLMEFFTRDPDYQNLPDMVQTVHI</sequence>
<dbReference type="SUPFAM" id="SSF48403">
    <property type="entry name" value="Ankyrin repeat"/>
    <property type="match status" value="1"/>
</dbReference>
<evidence type="ECO:0000256" key="2">
    <source>
        <dbReference type="ARBA" id="ARBA00022679"/>
    </source>
</evidence>
<evidence type="ECO:0000313" key="16">
    <source>
        <dbReference type="Proteomes" id="UP001500889"/>
    </source>
</evidence>
<evidence type="ECO:0000256" key="12">
    <source>
        <dbReference type="SAM" id="MobiDB-lite"/>
    </source>
</evidence>
<dbReference type="SUPFAM" id="SSF55550">
    <property type="entry name" value="SH2 domain"/>
    <property type="match status" value="2"/>
</dbReference>
<comment type="catalytic activity">
    <reaction evidence="7 11">
        <text>L-tyrosyl-[protein] + ATP = O-phospho-L-tyrosyl-[protein] + ADP + H(+)</text>
        <dbReference type="Rhea" id="RHEA:10596"/>
        <dbReference type="Rhea" id="RHEA-COMP:10136"/>
        <dbReference type="Rhea" id="RHEA-COMP:20101"/>
        <dbReference type="ChEBI" id="CHEBI:15378"/>
        <dbReference type="ChEBI" id="CHEBI:30616"/>
        <dbReference type="ChEBI" id="CHEBI:46858"/>
        <dbReference type="ChEBI" id="CHEBI:61978"/>
        <dbReference type="ChEBI" id="CHEBI:456216"/>
        <dbReference type="EC" id="2.7.10.2"/>
    </reaction>
</comment>
<evidence type="ECO:0000259" key="13">
    <source>
        <dbReference type="PROSITE" id="PS50001"/>
    </source>
</evidence>
<dbReference type="PROSITE" id="PS50001">
    <property type="entry name" value="SH2"/>
    <property type="match status" value="2"/>
</dbReference>
<keyword evidence="1" id="KW-0597">Phosphoprotein</keyword>
<dbReference type="Pfam" id="PF12796">
    <property type="entry name" value="Ank_2"/>
    <property type="match status" value="1"/>
</dbReference>
<keyword evidence="8" id="KW-0040">ANK repeat</keyword>
<dbReference type="EC" id="2.7.10.2" evidence="11"/>
<dbReference type="InterPro" id="IPR000980">
    <property type="entry name" value="SH2"/>
</dbReference>
<keyword evidence="16" id="KW-1185">Reference proteome</keyword>
<evidence type="ECO:0000256" key="8">
    <source>
        <dbReference type="PROSITE-ProRule" id="PRU00023"/>
    </source>
</evidence>
<keyword evidence="5 10" id="KW-0067">ATP-binding</keyword>
<dbReference type="SMART" id="SM00252">
    <property type="entry name" value="SH2"/>
    <property type="match status" value="2"/>
</dbReference>
<dbReference type="InterPro" id="IPR035061">
    <property type="entry name" value="Shark-like_SH2_N"/>
</dbReference>
<dbReference type="Gene3D" id="3.30.505.10">
    <property type="entry name" value="SH2 domain"/>
    <property type="match status" value="2"/>
</dbReference>
<evidence type="ECO:0000259" key="14">
    <source>
        <dbReference type="PROSITE" id="PS50011"/>
    </source>
</evidence>
<dbReference type="PROSITE" id="PS50011">
    <property type="entry name" value="PROTEIN_KINASE_DOM"/>
    <property type="match status" value="1"/>
</dbReference>
<dbReference type="InterPro" id="IPR017441">
    <property type="entry name" value="Protein_kinase_ATP_BS"/>
</dbReference>
<dbReference type="PRINTS" id="PR00401">
    <property type="entry name" value="SH2DOMAIN"/>
</dbReference>
<feature type="repeat" description="ANK" evidence="8">
    <location>
        <begin position="151"/>
        <end position="183"/>
    </location>
</feature>